<dbReference type="Gene3D" id="3.30.1380.10">
    <property type="match status" value="1"/>
</dbReference>
<gene>
    <name evidence="1" type="ORF">ORQ98_06575</name>
</gene>
<accession>A0ABT5U5J3</accession>
<dbReference type="Proteomes" id="UP001528823">
    <property type="component" value="Unassembled WGS sequence"/>
</dbReference>
<sequence>MPKFSPTSLDRLATCHEDLQVLFSEIIKDCDCSILIGHRSQLDQDAAYAAGKSTLPFPHSKHNRLPAFAVDVAPYPINWEEYNQFYYLGGLVMGKANELFKEGRMKHRLRWGGNWNRNHQVSDQSFNDLVHFELVEGDDG</sequence>
<evidence type="ECO:0008006" key="3">
    <source>
        <dbReference type="Google" id="ProtNLM"/>
    </source>
</evidence>
<keyword evidence="2" id="KW-1185">Reference proteome</keyword>
<reference evidence="1 2" key="1">
    <citation type="submission" date="2022-11" db="EMBL/GenBank/DDBJ databases">
        <title>Spartinivicinus poritis sp. nov., isolated from scleractinian coral Porites lutea.</title>
        <authorList>
            <person name="Zhang G."/>
            <person name="Cai L."/>
            <person name="Wei Q."/>
        </authorList>
    </citation>
    <scope>NUCLEOTIDE SEQUENCE [LARGE SCALE GENOMIC DNA]</scope>
    <source>
        <strain evidence="1 2">A2-2</strain>
    </source>
</reference>
<protein>
    <recommendedName>
        <fullName evidence="3">Peptidase</fullName>
    </recommendedName>
</protein>
<evidence type="ECO:0000313" key="1">
    <source>
        <dbReference type="EMBL" id="MDE1461629.1"/>
    </source>
</evidence>
<dbReference type="InterPro" id="IPR009045">
    <property type="entry name" value="Zn_M74/Hedgehog-like"/>
</dbReference>
<organism evidence="1 2">
    <name type="scientific">Spartinivicinus poritis</name>
    <dbReference type="NCBI Taxonomy" id="2994640"/>
    <lineage>
        <taxon>Bacteria</taxon>
        <taxon>Pseudomonadati</taxon>
        <taxon>Pseudomonadota</taxon>
        <taxon>Gammaproteobacteria</taxon>
        <taxon>Oceanospirillales</taxon>
        <taxon>Zooshikellaceae</taxon>
        <taxon>Spartinivicinus</taxon>
    </lineage>
</organism>
<evidence type="ECO:0000313" key="2">
    <source>
        <dbReference type="Proteomes" id="UP001528823"/>
    </source>
</evidence>
<comment type="caution">
    <text evidence="1">The sequence shown here is derived from an EMBL/GenBank/DDBJ whole genome shotgun (WGS) entry which is preliminary data.</text>
</comment>
<dbReference type="SUPFAM" id="SSF55166">
    <property type="entry name" value="Hedgehog/DD-peptidase"/>
    <property type="match status" value="1"/>
</dbReference>
<dbReference type="EMBL" id="JAPMOU010000005">
    <property type="protein sequence ID" value="MDE1461629.1"/>
    <property type="molecule type" value="Genomic_DNA"/>
</dbReference>
<name>A0ABT5U5J3_9GAMM</name>
<proteinExistence type="predicted"/>
<dbReference type="RefSeq" id="WP_274687988.1">
    <property type="nucleotide sequence ID" value="NZ_JAPMOU010000005.1"/>
</dbReference>